<accession>S2S5U1</accession>
<proteinExistence type="predicted"/>
<keyword evidence="1" id="KW-0378">Hydrolase</keyword>
<gene>
    <name evidence="1" type="ORF">Lpp126_06150</name>
</gene>
<keyword evidence="1" id="KW-0255">Endonuclease</keyword>
<dbReference type="EMBL" id="ANKC01000426">
    <property type="protein sequence ID" value="EPC79111.1"/>
    <property type="molecule type" value="Genomic_DNA"/>
</dbReference>
<protein>
    <submittedName>
        <fullName evidence="1">Endonuclease IV</fullName>
        <ecNumber evidence="1">3.1.21.2</ecNumber>
    </submittedName>
</protein>
<evidence type="ECO:0000313" key="1">
    <source>
        <dbReference type="EMBL" id="EPC79111.1"/>
    </source>
</evidence>
<dbReference type="Proteomes" id="UP000014243">
    <property type="component" value="Unassembled WGS sequence"/>
</dbReference>
<dbReference type="InterPro" id="IPR036237">
    <property type="entry name" value="Xyl_isomerase-like_sf"/>
</dbReference>
<name>S2S5U1_LACPA</name>
<sequence length="74" mass="8060">MKGSKMLLGAVEEAASYTANTLQFYTGAPQNTRRKPTSEMMIPEGLAAMTKDGISHTVIHARISLISAIPRNRK</sequence>
<evidence type="ECO:0000313" key="2">
    <source>
        <dbReference type="Proteomes" id="UP000014243"/>
    </source>
</evidence>
<comment type="caution">
    <text evidence="1">The sequence shown here is derived from an EMBL/GenBank/DDBJ whole genome shotgun (WGS) entry which is preliminary data.</text>
</comment>
<keyword evidence="1" id="KW-0540">Nuclease</keyword>
<dbReference type="SUPFAM" id="SSF51658">
    <property type="entry name" value="Xylose isomerase-like"/>
    <property type="match status" value="1"/>
</dbReference>
<reference evidence="1 2" key="1">
    <citation type="journal article" date="2013" name="PLoS ONE">
        <title>Lactobacillus paracasei comparative genomics: towards species pan-genome definition and exploitation of diversity.</title>
        <authorList>
            <person name="Smokvina T."/>
            <person name="Wels M."/>
            <person name="Polka J."/>
            <person name="Chervaux C."/>
            <person name="Brisse S."/>
            <person name="Boekhorst J."/>
            <person name="van Hylckama Vlieg J.E."/>
            <person name="Siezen R.J."/>
        </authorList>
    </citation>
    <scope>NUCLEOTIDE SEQUENCE [LARGE SCALE GENOMIC DNA]</scope>
    <source>
        <strain evidence="1 2">Lpp126</strain>
    </source>
</reference>
<feature type="non-terminal residue" evidence="1">
    <location>
        <position position="74"/>
    </location>
</feature>
<dbReference type="EC" id="3.1.21.2" evidence="1"/>
<dbReference type="Gene3D" id="3.20.20.150">
    <property type="entry name" value="Divalent-metal-dependent TIM barrel enzymes"/>
    <property type="match status" value="1"/>
</dbReference>
<dbReference type="GO" id="GO:0008833">
    <property type="term" value="F:deoxyribonuclease IV (phage-T4-induced) activity"/>
    <property type="evidence" value="ECO:0007669"/>
    <property type="project" value="UniProtKB-EC"/>
</dbReference>
<organism evidence="1 2">
    <name type="scientific">Lacticaseibacillus paracasei subsp. paracasei Lpp126</name>
    <dbReference type="NCBI Taxonomy" id="1256206"/>
    <lineage>
        <taxon>Bacteria</taxon>
        <taxon>Bacillati</taxon>
        <taxon>Bacillota</taxon>
        <taxon>Bacilli</taxon>
        <taxon>Lactobacillales</taxon>
        <taxon>Lactobacillaceae</taxon>
        <taxon>Lacticaseibacillus</taxon>
    </lineage>
</organism>
<dbReference type="AlphaFoldDB" id="S2S5U1"/>